<dbReference type="VEuPathDB" id="FungiDB:ASPFODRAFT_164752"/>
<dbReference type="Gene3D" id="3.80.10.10">
    <property type="entry name" value="Ribonuclease Inhibitor"/>
    <property type="match status" value="1"/>
</dbReference>
<evidence type="ECO:0000313" key="2">
    <source>
        <dbReference type="Proteomes" id="UP000075230"/>
    </source>
</evidence>
<protein>
    <submittedName>
        <fullName evidence="1">Uncharacterized protein</fullName>
    </submittedName>
</protein>
<dbReference type="EMBL" id="BCWF01000032">
    <property type="protein sequence ID" value="GAT30184.1"/>
    <property type="molecule type" value="Genomic_DNA"/>
</dbReference>
<organism evidence="1 2">
    <name type="scientific">Aspergillus kawachii</name>
    <name type="common">White koji mold</name>
    <name type="synonym">Aspergillus awamori var. kawachi</name>
    <dbReference type="NCBI Taxonomy" id="1069201"/>
    <lineage>
        <taxon>Eukaryota</taxon>
        <taxon>Fungi</taxon>
        <taxon>Dikarya</taxon>
        <taxon>Ascomycota</taxon>
        <taxon>Pezizomycotina</taxon>
        <taxon>Eurotiomycetes</taxon>
        <taxon>Eurotiomycetidae</taxon>
        <taxon>Eurotiales</taxon>
        <taxon>Aspergillaceae</taxon>
        <taxon>Aspergillus</taxon>
        <taxon>Aspergillus subgen. Circumdati</taxon>
    </lineage>
</organism>
<gene>
    <name evidence="1" type="ORF">RIB2604_03301580</name>
</gene>
<accession>A0A146FWS4</accession>
<proteinExistence type="predicted"/>
<dbReference type="SUPFAM" id="SSF52047">
    <property type="entry name" value="RNI-like"/>
    <property type="match status" value="1"/>
</dbReference>
<sequence length="612" mass="70447">MDRLPPELKLHVAGAVGDVSREALRALSQVNRQWSQIVAPILYKNITLPLRSLKSQNRILQLLDVSRILPHVKKLTLLARSYSTNLPVPDESIGDYLEQTLPEDIDVSLLCQFVGDWTPTIALVKRLPCLQQLTILAFARYAELLDVVAEVHPSCRVSIFTLSRFSPRWILYWSEWLRSPVLYAVTVICHDERHMRTFREDPDRALWDLLHQARQIKYLSLQISVKPFDWIISESTRWSPSQLSESEINEAPRAKLETLSLPLITKMTASQLQRWSQMTDLAYLTEWAAGTIEEMTTLTAITELQPFRALKRLTLRLDQPKDSPCWPRAVKRMFRSLPPLNYLYLLGRYNPAILPTAILKRHGPTLTELKLYYKRSQFQQINEARPLSLRKQSAPTFPPAVITNIAACCPALQTLCICVQRYRGHPIEAQTYDALAKFPVLQKLDLVLNCVAASKADGTPSPPRELTAYEQELFPYRFGQISKWTIRDSMINSAIDESLVKAIFNRILMGQQGRSLQLLRLHPHLGKFEPWMSTDTRNRLPVSAGEMIKELAGAWQVDWPRYGKPQLENRFRPSRDQEAVTIPKDGEIFESIWPSTREPKTWPLEWCSWPLQ</sequence>
<dbReference type="AlphaFoldDB" id="A0A146FWS4"/>
<comment type="caution">
    <text evidence="1">The sequence shown here is derived from an EMBL/GenBank/DDBJ whole genome shotgun (WGS) entry which is preliminary data.</text>
</comment>
<reference evidence="2" key="2">
    <citation type="submission" date="2016-02" db="EMBL/GenBank/DDBJ databases">
        <title>Genome sequencing of Aspergillus luchuensis NBRC 4314.</title>
        <authorList>
            <person name="Yamada O."/>
        </authorList>
    </citation>
    <scope>NUCLEOTIDE SEQUENCE [LARGE SCALE GENOMIC DNA]</scope>
    <source>
        <strain evidence="2">RIB 2604</strain>
    </source>
</reference>
<dbReference type="InterPro" id="IPR032675">
    <property type="entry name" value="LRR_dom_sf"/>
</dbReference>
<name>A0A146FWS4_ASPKA</name>
<reference evidence="1 2" key="1">
    <citation type="journal article" date="2016" name="DNA Res.">
        <title>Genome sequence of Aspergillus luchuensis NBRC 4314.</title>
        <authorList>
            <person name="Yamada O."/>
            <person name="Machida M."/>
            <person name="Hosoyama A."/>
            <person name="Goto M."/>
            <person name="Takahashi T."/>
            <person name="Futagami T."/>
            <person name="Yamagata Y."/>
            <person name="Takeuchi M."/>
            <person name="Kobayashi T."/>
            <person name="Koike H."/>
            <person name="Abe K."/>
            <person name="Asai K."/>
            <person name="Arita M."/>
            <person name="Fujita N."/>
            <person name="Fukuda K."/>
            <person name="Higa K."/>
            <person name="Horikawa H."/>
            <person name="Ishikawa T."/>
            <person name="Jinno K."/>
            <person name="Kato Y."/>
            <person name="Kirimura K."/>
            <person name="Mizutani O."/>
            <person name="Nakasone K."/>
            <person name="Sano M."/>
            <person name="Shiraishi Y."/>
            <person name="Tsukahara M."/>
            <person name="Gomi K."/>
        </authorList>
    </citation>
    <scope>NUCLEOTIDE SEQUENCE [LARGE SCALE GENOMIC DNA]</scope>
    <source>
        <strain evidence="1 2">RIB 2604</strain>
    </source>
</reference>
<dbReference type="Proteomes" id="UP000075230">
    <property type="component" value="Unassembled WGS sequence"/>
</dbReference>
<evidence type="ECO:0000313" key="1">
    <source>
        <dbReference type="EMBL" id="GAT30184.1"/>
    </source>
</evidence>